<gene>
    <name evidence="3" type="ORF">C7H08_13990</name>
</gene>
<dbReference type="PANTHER" id="PTHR13194:SF19">
    <property type="entry name" value="NAD(P)-BINDING ROSSMANN-FOLD SUPERFAMILY PROTEIN"/>
    <property type="match status" value="1"/>
</dbReference>
<dbReference type="Pfam" id="PF08547">
    <property type="entry name" value="CIA30"/>
    <property type="match status" value="1"/>
</dbReference>
<evidence type="ECO:0000259" key="2">
    <source>
        <dbReference type="Pfam" id="PF08547"/>
    </source>
</evidence>
<keyword evidence="4" id="KW-1185">Reference proteome</keyword>
<dbReference type="EMBL" id="PXNN01000017">
    <property type="protein sequence ID" value="PSF06237.1"/>
    <property type="molecule type" value="Genomic_DNA"/>
</dbReference>
<protein>
    <submittedName>
        <fullName evidence="3">CIA30 family protein</fullName>
    </submittedName>
</protein>
<accession>A0A2T1K804</accession>
<dbReference type="AlphaFoldDB" id="A0A2T1K804"/>
<dbReference type="OrthoDB" id="442188at2"/>
<feature type="domain" description="NADH:ubiquinone oxidoreductase intermediate-associated protein 30" evidence="2">
    <location>
        <begin position="21"/>
        <end position="172"/>
    </location>
</feature>
<dbReference type="InterPro" id="IPR008979">
    <property type="entry name" value="Galactose-bd-like_sf"/>
</dbReference>
<dbReference type="Gene3D" id="2.60.120.430">
    <property type="entry name" value="Galactose-binding lectin"/>
    <property type="match status" value="1"/>
</dbReference>
<proteinExistence type="inferred from homology"/>
<name>A0A2T1K804_9GAMM</name>
<dbReference type="PANTHER" id="PTHR13194">
    <property type="entry name" value="COMPLEX I INTERMEDIATE-ASSOCIATED PROTEIN 30"/>
    <property type="match status" value="1"/>
</dbReference>
<dbReference type="InterPro" id="IPR013857">
    <property type="entry name" value="NADH-UbQ_OxRdtase-assoc_prot30"/>
</dbReference>
<dbReference type="InterPro" id="IPR039131">
    <property type="entry name" value="NDUFAF1"/>
</dbReference>
<comment type="similarity">
    <text evidence="1">Belongs to the CIA30 family.</text>
</comment>
<dbReference type="Proteomes" id="UP000238385">
    <property type="component" value="Unassembled WGS sequence"/>
</dbReference>
<comment type="caution">
    <text evidence="3">The sequence shown here is derived from an EMBL/GenBank/DDBJ whole genome shotgun (WGS) entry which is preliminary data.</text>
</comment>
<evidence type="ECO:0000313" key="3">
    <source>
        <dbReference type="EMBL" id="PSF06237.1"/>
    </source>
</evidence>
<dbReference type="SUPFAM" id="SSF49785">
    <property type="entry name" value="Galactose-binding domain-like"/>
    <property type="match status" value="1"/>
</dbReference>
<sequence length="179" mass="19963">MDTANTPKRFGQDHSQPLVVFGRNSHELRWESIGDNVMGGQSDGTVVGSEEGYGQFYGTVRLDNGGGFASAKADLPKPLDASRWKGIELLALSDGKTYKIGLRNSTDRRSVVYQHSFTPGTEQWSRIQLPFSNFIPTWRGQTVTDAEPLDIRHLVSVSLFVSGRQAGKFLLRMQNWVLF</sequence>
<dbReference type="RefSeq" id="WP_106672868.1">
    <property type="nucleotide sequence ID" value="NZ_PXNN01000017.1"/>
</dbReference>
<evidence type="ECO:0000256" key="1">
    <source>
        <dbReference type="ARBA" id="ARBA00007884"/>
    </source>
</evidence>
<reference evidence="3 4" key="1">
    <citation type="submission" date="2018-03" db="EMBL/GenBank/DDBJ databases">
        <title>Marinobacter brunus sp. nov., a marine bacterium of Gamma-proteobacteria isolated from the surface seawater of the South China Sea.</title>
        <authorList>
            <person name="Cheng H."/>
            <person name="Wu Y.-H."/>
            <person name="Xamxidin M."/>
            <person name="Xu X.-W."/>
        </authorList>
    </citation>
    <scope>NUCLEOTIDE SEQUENCE [LARGE SCALE GENOMIC DNA]</scope>
    <source>
        <strain evidence="3 4">JCM 30472</strain>
    </source>
</reference>
<organism evidence="3 4">
    <name type="scientific">Marinobacter halophilus</name>
    <dbReference type="NCBI Taxonomy" id="1323740"/>
    <lineage>
        <taxon>Bacteria</taxon>
        <taxon>Pseudomonadati</taxon>
        <taxon>Pseudomonadota</taxon>
        <taxon>Gammaproteobacteria</taxon>
        <taxon>Pseudomonadales</taxon>
        <taxon>Marinobacteraceae</taxon>
        <taxon>Marinobacter</taxon>
    </lineage>
</organism>
<evidence type="ECO:0000313" key="4">
    <source>
        <dbReference type="Proteomes" id="UP000238385"/>
    </source>
</evidence>